<dbReference type="EMBL" id="LKAM01000005">
    <property type="protein sequence ID" value="KUM48697.1"/>
    <property type="molecule type" value="Genomic_DNA"/>
</dbReference>
<protein>
    <submittedName>
        <fullName evidence="1">Uncharacterized protein</fullName>
    </submittedName>
</protein>
<keyword evidence="1" id="KW-0496">Mitochondrion</keyword>
<geneLocation type="mitochondrion" evidence="1"/>
<evidence type="ECO:0000313" key="1">
    <source>
        <dbReference type="EMBL" id="KUM48697.1"/>
    </source>
</evidence>
<sequence length="75" mass="8740">MSFLECTYAALPIQYINMPKEARTKTNSTVRKDTWDTTSRDNFISIRSPPGSRKNRGLLDFVIPNLRFTPPWTFE</sequence>
<name>A0A124GNF9_PICGL</name>
<comment type="caution">
    <text evidence="1">The sequence shown here is derived from an EMBL/GenBank/DDBJ whole genome shotgun (WGS) entry which is preliminary data.</text>
</comment>
<dbReference type="AlphaFoldDB" id="A0A124GNF9"/>
<accession>A0A124GNF9</accession>
<reference evidence="1" key="1">
    <citation type="journal article" date="2015" name="Genome Biol. Evol.">
        <title>Organellar Genomes of White Spruce (Picea glauca): Assembly and Annotation.</title>
        <authorList>
            <person name="Jackman S.D."/>
            <person name="Warren R.L."/>
            <person name="Gibb E.A."/>
            <person name="Vandervalk B.P."/>
            <person name="Mohamadi H."/>
            <person name="Chu J."/>
            <person name="Raymond A."/>
            <person name="Pleasance S."/>
            <person name="Coope R."/>
            <person name="Wildung M.R."/>
            <person name="Ritland C.E."/>
            <person name="Bousquet J."/>
            <person name="Jones S.J."/>
            <person name="Bohlmann J."/>
            <person name="Birol I."/>
        </authorList>
    </citation>
    <scope>NUCLEOTIDE SEQUENCE [LARGE SCALE GENOMIC DNA]</scope>
    <source>
        <tissue evidence="1">Flushing bud</tissue>
    </source>
</reference>
<proteinExistence type="predicted"/>
<gene>
    <name evidence="1" type="ORF">ABT39_MTgene4712</name>
</gene>
<organism evidence="1">
    <name type="scientific">Picea glauca</name>
    <name type="common">White spruce</name>
    <name type="synonym">Pinus glauca</name>
    <dbReference type="NCBI Taxonomy" id="3330"/>
    <lineage>
        <taxon>Eukaryota</taxon>
        <taxon>Viridiplantae</taxon>
        <taxon>Streptophyta</taxon>
        <taxon>Embryophyta</taxon>
        <taxon>Tracheophyta</taxon>
        <taxon>Spermatophyta</taxon>
        <taxon>Pinopsida</taxon>
        <taxon>Pinidae</taxon>
        <taxon>Conifers I</taxon>
        <taxon>Pinales</taxon>
        <taxon>Pinaceae</taxon>
        <taxon>Picea</taxon>
    </lineage>
</organism>